<organism evidence="1 2">
    <name type="scientific">Funneliformis caledonium</name>
    <dbReference type="NCBI Taxonomy" id="1117310"/>
    <lineage>
        <taxon>Eukaryota</taxon>
        <taxon>Fungi</taxon>
        <taxon>Fungi incertae sedis</taxon>
        <taxon>Mucoromycota</taxon>
        <taxon>Glomeromycotina</taxon>
        <taxon>Glomeromycetes</taxon>
        <taxon>Glomerales</taxon>
        <taxon>Glomeraceae</taxon>
        <taxon>Funneliformis</taxon>
    </lineage>
</organism>
<evidence type="ECO:0000313" key="2">
    <source>
        <dbReference type="Proteomes" id="UP000789570"/>
    </source>
</evidence>
<dbReference type="EMBL" id="CAJVPQ010018883">
    <property type="protein sequence ID" value="CAG8752675.1"/>
    <property type="molecule type" value="Genomic_DNA"/>
</dbReference>
<feature type="non-terminal residue" evidence="1">
    <location>
        <position position="92"/>
    </location>
</feature>
<name>A0A9N9IVX8_9GLOM</name>
<comment type="caution">
    <text evidence="1">The sequence shown here is derived from an EMBL/GenBank/DDBJ whole genome shotgun (WGS) entry which is preliminary data.</text>
</comment>
<evidence type="ECO:0000313" key="1">
    <source>
        <dbReference type="EMBL" id="CAG8752675.1"/>
    </source>
</evidence>
<sequence length="92" mass="10846">GYREPFTNPNILDKYQNLVHDDPNPGFRPMFSKRLIDLQHVYKNVRKMSGTEMIVWSSFNYLSIEKASKEQYEKADIKVGLTLPVPKKKKMR</sequence>
<protein>
    <submittedName>
        <fullName evidence="1">13553_t:CDS:1</fullName>
    </submittedName>
</protein>
<dbReference type="AlphaFoldDB" id="A0A9N9IVX8"/>
<reference evidence="1" key="1">
    <citation type="submission" date="2021-06" db="EMBL/GenBank/DDBJ databases">
        <authorList>
            <person name="Kallberg Y."/>
            <person name="Tangrot J."/>
            <person name="Rosling A."/>
        </authorList>
    </citation>
    <scope>NUCLEOTIDE SEQUENCE</scope>
    <source>
        <strain evidence="1">UK204</strain>
    </source>
</reference>
<dbReference type="Proteomes" id="UP000789570">
    <property type="component" value="Unassembled WGS sequence"/>
</dbReference>
<gene>
    <name evidence="1" type="ORF">FCALED_LOCUS16398</name>
</gene>
<keyword evidence="2" id="KW-1185">Reference proteome</keyword>
<proteinExistence type="predicted"/>
<accession>A0A9N9IVX8</accession>